<dbReference type="Pfam" id="PF00884">
    <property type="entry name" value="Sulfatase"/>
    <property type="match status" value="1"/>
</dbReference>
<dbReference type="InterPro" id="IPR052701">
    <property type="entry name" value="GAG_Ulvan_Degrading_Sulfatases"/>
</dbReference>
<dbReference type="RefSeq" id="WP_348395410.1">
    <property type="nucleotide sequence ID" value="NZ_CP136600.1"/>
</dbReference>
<dbReference type="SUPFAM" id="SSF53649">
    <property type="entry name" value="Alkaline phosphatase-like"/>
    <property type="match status" value="1"/>
</dbReference>
<evidence type="ECO:0000256" key="2">
    <source>
        <dbReference type="SAM" id="SignalP"/>
    </source>
</evidence>
<dbReference type="EMBL" id="CP136600">
    <property type="protein sequence ID" value="WOH36599.1"/>
    <property type="molecule type" value="Genomic_DNA"/>
</dbReference>
<sequence length="491" mass="54411">MKTKLSLIGLSLSATIAITTSSPALADKVVKEQPNVIYILADDLGYGEVGVYGQDKILTPNIDQLAKDGLRFTQHYSGSTVCAPTRSTILEGKHTGHSTVRGNWKTGKGREQGNYPLPQDSRTIGHIFQEKGYATGIFGKWGLGGKSSTGHPAKQGFNVFSGYLDHKHAHNYYPDYIYRFGKEVELDNNVKVHGLGKKPSQDYKSYLGKEYVPDLMLEDALTFINKQKSKPFFVYYPLTIPHVALQATEESLKEYVGKFEEVGYTGKGYTPHQYPRAAHAAMVTHMDKHIGTLMAELKKLGLDDNTIVMFSSDNGPSVEGGYDNVFFDASGGLRGRKRDLYEGGIRAPLIVKWPGVVKANTVTGHISAQWDLMNTFAEITGNQGNNDSNGVSFLPTLIGESEKQPQHPHLYWEFWEGKGKQAVRMGDWKGVRLNVKKNPDAAIELYNLAQDPSEQNNIAEKHPDIIKKMKLAMQDRTPSARASWNPSSNKG</sequence>
<dbReference type="Proteomes" id="UP001301442">
    <property type="component" value="Chromosome"/>
</dbReference>
<organism evidence="4 5">
    <name type="scientific">Thalassotalea fonticola</name>
    <dbReference type="NCBI Taxonomy" id="3065649"/>
    <lineage>
        <taxon>Bacteria</taxon>
        <taxon>Pseudomonadati</taxon>
        <taxon>Pseudomonadota</taxon>
        <taxon>Gammaproteobacteria</taxon>
        <taxon>Alteromonadales</taxon>
        <taxon>Colwelliaceae</taxon>
        <taxon>Thalassotalea</taxon>
    </lineage>
</organism>
<evidence type="ECO:0000259" key="3">
    <source>
        <dbReference type="Pfam" id="PF00884"/>
    </source>
</evidence>
<evidence type="ECO:0000313" key="5">
    <source>
        <dbReference type="Proteomes" id="UP001301442"/>
    </source>
</evidence>
<gene>
    <name evidence="4" type="ORF">RI844_14640</name>
</gene>
<dbReference type="PANTHER" id="PTHR43751:SF3">
    <property type="entry name" value="SULFATASE N-TERMINAL DOMAIN-CONTAINING PROTEIN"/>
    <property type="match status" value="1"/>
</dbReference>
<accession>A0ABZ0GL18</accession>
<feature type="signal peptide" evidence="2">
    <location>
        <begin position="1"/>
        <end position="26"/>
    </location>
</feature>
<feature type="region of interest" description="Disordered" evidence="1">
    <location>
        <begin position="93"/>
        <end position="120"/>
    </location>
</feature>
<dbReference type="CDD" id="cd16145">
    <property type="entry name" value="ARS_like"/>
    <property type="match status" value="1"/>
</dbReference>
<protein>
    <submittedName>
        <fullName evidence="4">Arylsulfatase</fullName>
    </submittedName>
</protein>
<feature type="domain" description="Sulfatase N-terminal" evidence="3">
    <location>
        <begin position="34"/>
        <end position="381"/>
    </location>
</feature>
<dbReference type="InterPro" id="IPR017850">
    <property type="entry name" value="Alkaline_phosphatase_core_sf"/>
</dbReference>
<reference evidence="4 5" key="1">
    <citation type="submission" date="2023-09" db="EMBL/GenBank/DDBJ databases">
        <authorList>
            <person name="Qi X."/>
        </authorList>
    </citation>
    <scope>NUCLEOTIDE SEQUENCE [LARGE SCALE GENOMIC DNA]</scope>
    <source>
        <strain evidence="4 5">S1-1</strain>
    </source>
</reference>
<evidence type="ECO:0000313" key="4">
    <source>
        <dbReference type="EMBL" id="WOH36599.1"/>
    </source>
</evidence>
<name>A0ABZ0GL18_9GAMM</name>
<dbReference type="Gene3D" id="3.30.1120.10">
    <property type="match status" value="1"/>
</dbReference>
<keyword evidence="5" id="KW-1185">Reference proteome</keyword>
<feature type="chain" id="PRO_5047352778" evidence="2">
    <location>
        <begin position="27"/>
        <end position="491"/>
    </location>
</feature>
<dbReference type="Gene3D" id="3.40.720.10">
    <property type="entry name" value="Alkaline Phosphatase, subunit A"/>
    <property type="match status" value="1"/>
</dbReference>
<evidence type="ECO:0000256" key="1">
    <source>
        <dbReference type="SAM" id="MobiDB-lite"/>
    </source>
</evidence>
<dbReference type="PANTHER" id="PTHR43751">
    <property type="entry name" value="SULFATASE"/>
    <property type="match status" value="1"/>
</dbReference>
<proteinExistence type="predicted"/>
<keyword evidence="2" id="KW-0732">Signal</keyword>
<dbReference type="InterPro" id="IPR000917">
    <property type="entry name" value="Sulfatase_N"/>
</dbReference>